<keyword evidence="2" id="KW-1185">Reference proteome</keyword>
<reference evidence="1 2" key="1">
    <citation type="submission" date="2020-11" db="EMBL/GenBank/DDBJ databases">
        <title>Draft Genome Sequence and Secondary Metabolite Biosynthetic Potential of the Lysobacter niastensis Type strain DSM 18481.</title>
        <authorList>
            <person name="Turrini P."/>
            <person name="Artuso I."/>
            <person name="Tescari M."/>
            <person name="Lugli G.A."/>
            <person name="Frangipani E."/>
            <person name="Ventura M."/>
            <person name="Visca P."/>
        </authorList>
    </citation>
    <scope>NUCLEOTIDE SEQUENCE [LARGE SCALE GENOMIC DNA]</scope>
    <source>
        <strain evidence="1 2">DSM 18481</strain>
    </source>
</reference>
<dbReference type="InterPro" id="IPR018724">
    <property type="entry name" value="2OG-Fe_dioxygenase"/>
</dbReference>
<protein>
    <submittedName>
        <fullName evidence="1">2OG-Fe dioxygenase family protein</fullName>
    </submittedName>
</protein>
<dbReference type="Gene3D" id="2.60.120.620">
    <property type="entry name" value="q2cbj1_9rhob like domain"/>
    <property type="match status" value="1"/>
</dbReference>
<evidence type="ECO:0000313" key="1">
    <source>
        <dbReference type="EMBL" id="MBF6022397.1"/>
    </source>
</evidence>
<comment type="caution">
    <text evidence="1">The sequence shown here is derived from an EMBL/GenBank/DDBJ whole genome shotgun (WGS) entry which is preliminary data.</text>
</comment>
<name>A0ABS0B273_9GAMM</name>
<sequence length="44" mass="4777">MTDYVLVLLIDRSNILSGTTTIHDDQGRQLGSFTLTQALDAALV</sequence>
<dbReference type="EMBL" id="JADLZT010000001">
    <property type="protein sequence ID" value="MBF6022397.1"/>
    <property type="molecule type" value="Genomic_DNA"/>
</dbReference>
<proteinExistence type="predicted"/>
<dbReference type="GO" id="GO:0051213">
    <property type="term" value="F:dioxygenase activity"/>
    <property type="evidence" value="ECO:0007669"/>
    <property type="project" value="UniProtKB-KW"/>
</dbReference>
<keyword evidence="1" id="KW-0223">Dioxygenase</keyword>
<keyword evidence="1" id="KW-0560">Oxidoreductase</keyword>
<dbReference type="Proteomes" id="UP001429984">
    <property type="component" value="Unassembled WGS sequence"/>
</dbReference>
<accession>A0ABS0B273</accession>
<gene>
    <name evidence="1" type="ORF">IU514_00005</name>
</gene>
<dbReference type="Pfam" id="PF10014">
    <property type="entry name" value="2OG-Fe_Oxy_2"/>
    <property type="match status" value="1"/>
</dbReference>
<evidence type="ECO:0000313" key="2">
    <source>
        <dbReference type="Proteomes" id="UP001429984"/>
    </source>
</evidence>
<organism evidence="1 2">
    <name type="scientific">Lysobacter niastensis</name>
    <dbReference type="NCBI Taxonomy" id="380629"/>
    <lineage>
        <taxon>Bacteria</taxon>
        <taxon>Pseudomonadati</taxon>
        <taxon>Pseudomonadota</taxon>
        <taxon>Gammaproteobacteria</taxon>
        <taxon>Lysobacterales</taxon>
        <taxon>Lysobacteraceae</taxon>
        <taxon>Lysobacter</taxon>
    </lineage>
</organism>
<feature type="non-terminal residue" evidence="1">
    <location>
        <position position="44"/>
    </location>
</feature>